<dbReference type="RefSeq" id="WP_168047282.1">
    <property type="nucleotide sequence ID" value="NZ_JAATJR010000001.1"/>
</dbReference>
<sequence>MKPCLALAAGPASAGNPPIVEAARSPAPVAQALAATGQAPACAALDAMRQHHAQR</sequence>
<accession>A0ABX1EW63</accession>
<organism evidence="1 2">
    <name type="scientific">Falsiroseomonas frigidaquae</name>
    <dbReference type="NCBI Taxonomy" id="487318"/>
    <lineage>
        <taxon>Bacteria</taxon>
        <taxon>Pseudomonadati</taxon>
        <taxon>Pseudomonadota</taxon>
        <taxon>Alphaproteobacteria</taxon>
        <taxon>Acetobacterales</taxon>
        <taxon>Roseomonadaceae</taxon>
        <taxon>Falsiroseomonas</taxon>
    </lineage>
</organism>
<keyword evidence="2" id="KW-1185">Reference proteome</keyword>
<dbReference type="EMBL" id="JAAVTX010000001">
    <property type="protein sequence ID" value="NKE43894.1"/>
    <property type="molecule type" value="Genomic_DNA"/>
</dbReference>
<proteinExistence type="predicted"/>
<comment type="caution">
    <text evidence="1">The sequence shown here is derived from an EMBL/GenBank/DDBJ whole genome shotgun (WGS) entry which is preliminary data.</text>
</comment>
<gene>
    <name evidence="1" type="ORF">HB662_03835</name>
</gene>
<evidence type="ECO:0000313" key="2">
    <source>
        <dbReference type="Proteomes" id="UP000765160"/>
    </source>
</evidence>
<reference evidence="1 2" key="1">
    <citation type="submission" date="2020-03" db="EMBL/GenBank/DDBJ databases">
        <title>Roseomonas selenitidurans sp. nov. isolated from soil.</title>
        <authorList>
            <person name="Liu H."/>
        </authorList>
    </citation>
    <scope>NUCLEOTIDE SEQUENCE [LARGE SCALE GENOMIC DNA]</scope>
    <source>
        <strain evidence="1 2">JCM 15073</strain>
    </source>
</reference>
<dbReference type="Proteomes" id="UP000765160">
    <property type="component" value="Unassembled WGS sequence"/>
</dbReference>
<name>A0ABX1EW63_9PROT</name>
<protein>
    <submittedName>
        <fullName evidence="1">Uncharacterized protein</fullName>
    </submittedName>
</protein>
<evidence type="ECO:0000313" key="1">
    <source>
        <dbReference type="EMBL" id="NKE43894.1"/>
    </source>
</evidence>